<name>A0ABN1K6L4_9BURK</name>
<organism evidence="1 2">
    <name type="scientific">Ideonella azotifigens</name>
    <dbReference type="NCBI Taxonomy" id="513160"/>
    <lineage>
        <taxon>Bacteria</taxon>
        <taxon>Pseudomonadati</taxon>
        <taxon>Pseudomonadota</taxon>
        <taxon>Betaproteobacteria</taxon>
        <taxon>Burkholderiales</taxon>
        <taxon>Sphaerotilaceae</taxon>
        <taxon>Ideonella</taxon>
    </lineage>
</organism>
<proteinExistence type="predicted"/>
<reference evidence="1 2" key="1">
    <citation type="journal article" date="2019" name="Int. J. Syst. Evol. Microbiol.">
        <title>The Global Catalogue of Microorganisms (GCM) 10K type strain sequencing project: providing services to taxonomists for standard genome sequencing and annotation.</title>
        <authorList>
            <consortium name="The Broad Institute Genomics Platform"/>
            <consortium name="The Broad Institute Genome Sequencing Center for Infectious Disease"/>
            <person name="Wu L."/>
            <person name="Ma J."/>
        </authorList>
    </citation>
    <scope>NUCLEOTIDE SEQUENCE [LARGE SCALE GENOMIC DNA]</scope>
    <source>
        <strain evidence="1 2">JCM 15503</strain>
    </source>
</reference>
<protein>
    <recommendedName>
        <fullName evidence="3">Zf-HC2 domain-containing protein</fullName>
    </recommendedName>
</protein>
<keyword evidence="2" id="KW-1185">Reference proteome</keyword>
<comment type="caution">
    <text evidence="1">The sequence shown here is derived from an EMBL/GenBank/DDBJ whole genome shotgun (WGS) entry which is preliminary data.</text>
</comment>
<evidence type="ECO:0000313" key="1">
    <source>
        <dbReference type="EMBL" id="GAA0756512.1"/>
    </source>
</evidence>
<dbReference type="EMBL" id="BAAAEW010000023">
    <property type="protein sequence ID" value="GAA0756512.1"/>
    <property type="molecule type" value="Genomic_DNA"/>
</dbReference>
<sequence>MRFKLNCRQASTLLLQSEDRTLRTGERLGLRLHLMICEACTRFKGQLRVMRSATGRWKQYRDTLEDDAGGPPHA</sequence>
<evidence type="ECO:0000313" key="2">
    <source>
        <dbReference type="Proteomes" id="UP001500279"/>
    </source>
</evidence>
<gene>
    <name evidence="1" type="ORF">GCM10009107_35040</name>
</gene>
<evidence type="ECO:0008006" key="3">
    <source>
        <dbReference type="Google" id="ProtNLM"/>
    </source>
</evidence>
<dbReference type="RefSeq" id="WP_141286291.1">
    <property type="nucleotide sequence ID" value="NZ_BAAAEW010000023.1"/>
</dbReference>
<dbReference type="Proteomes" id="UP001500279">
    <property type="component" value="Unassembled WGS sequence"/>
</dbReference>
<accession>A0ABN1K6L4</accession>